<name>A0ABT9Q4X1_9ACTN</name>
<sequence>MSSDKSVEVFRSTKAGLIKRVEIRIVGGNIRINAVKTTTVTVKALGDTATLGAEASVKGDVLHIGSSSALRYFRQKGRIDLVLDVPEETAIFIKVFGADVVINGGTGPLEVRGFAGAIEGTTYSKDVKVRFTVGGNDLVQAAGGGGRP</sequence>
<comment type="caution">
    <text evidence="1">The sequence shown here is derived from an EMBL/GenBank/DDBJ whole genome shotgun (WGS) entry which is preliminary data.</text>
</comment>
<keyword evidence="2" id="KW-1185">Reference proteome</keyword>
<accession>A0ABT9Q4X1</accession>
<gene>
    <name evidence="1" type="ORF">J2853_000949</name>
</gene>
<dbReference type="RefSeq" id="WP_307555319.1">
    <property type="nucleotide sequence ID" value="NZ_JAUSQU010000001.1"/>
</dbReference>
<evidence type="ECO:0008006" key="3">
    <source>
        <dbReference type="Google" id="ProtNLM"/>
    </source>
</evidence>
<evidence type="ECO:0000313" key="1">
    <source>
        <dbReference type="EMBL" id="MDP9841738.1"/>
    </source>
</evidence>
<protein>
    <recommendedName>
        <fullName evidence="3">Adhesin</fullName>
    </recommendedName>
</protein>
<dbReference type="EMBL" id="JAUSQU010000001">
    <property type="protein sequence ID" value="MDP9841738.1"/>
    <property type="molecule type" value="Genomic_DNA"/>
</dbReference>
<evidence type="ECO:0000313" key="2">
    <source>
        <dbReference type="Proteomes" id="UP001225356"/>
    </source>
</evidence>
<reference evidence="1 2" key="1">
    <citation type="submission" date="2023-07" db="EMBL/GenBank/DDBJ databases">
        <title>Sequencing the genomes of 1000 actinobacteria strains.</title>
        <authorList>
            <person name="Klenk H.-P."/>
        </authorList>
    </citation>
    <scope>NUCLEOTIDE SEQUENCE [LARGE SCALE GENOMIC DNA]</scope>
    <source>
        <strain evidence="1 2">DSM 46740</strain>
    </source>
</reference>
<proteinExistence type="predicted"/>
<dbReference type="Proteomes" id="UP001225356">
    <property type="component" value="Unassembled WGS sequence"/>
</dbReference>
<organism evidence="1 2">
    <name type="scientific">Streptosporangium lutulentum</name>
    <dbReference type="NCBI Taxonomy" id="1461250"/>
    <lineage>
        <taxon>Bacteria</taxon>
        <taxon>Bacillati</taxon>
        <taxon>Actinomycetota</taxon>
        <taxon>Actinomycetes</taxon>
        <taxon>Streptosporangiales</taxon>
        <taxon>Streptosporangiaceae</taxon>
        <taxon>Streptosporangium</taxon>
    </lineage>
</organism>